<keyword evidence="7" id="KW-1185">Reference proteome</keyword>
<keyword evidence="3" id="KW-0288">FMN</keyword>
<protein>
    <recommendedName>
        <fullName evidence="5">Pyridoxamine 5'-phosphate oxidase N-terminal domain-containing protein</fullName>
    </recommendedName>
</protein>
<dbReference type="InterPro" id="IPR012349">
    <property type="entry name" value="Split_barrel_FMN-bd"/>
</dbReference>
<dbReference type="Pfam" id="PF01243">
    <property type="entry name" value="PNPOx_N"/>
    <property type="match status" value="1"/>
</dbReference>
<dbReference type="Proteomes" id="UP000316242">
    <property type="component" value="Unassembled WGS sequence"/>
</dbReference>
<reference evidence="6 7" key="1">
    <citation type="submission" date="2019-06" db="EMBL/GenBank/DDBJ databases">
        <title>Whole genome shotgun sequence of Glutamicibacter nicotianae NBRC 14234.</title>
        <authorList>
            <person name="Hosoyama A."/>
            <person name="Uohara A."/>
            <person name="Ohji S."/>
            <person name="Ichikawa N."/>
        </authorList>
    </citation>
    <scope>NUCLEOTIDE SEQUENCE [LARGE SCALE GENOMIC DNA]</scope>
    <source>
        <strain evidence="6 7">NBRC 14234</strain>
    </source>
</reference>
<name>A0ABQ0RQI6_GLUNI</name>
<sequence length="192" mass="21341">MADPRQKKICETIRELMHTATTGRSPFTIMRPATVDTGGAPNARVVVLREANDGVLSFITDLRSPKAKEICAQPLVNLSGYEASSSVQLRVAGRARINTDEERRKKFWNGLLPHTHLLFWSPLAPGAIVSAPEDLYTEVELLNGDSAKLYAHFGLVDVIVDCIDWLDLSTEPPVRCRFARTRDGWEASWLAP</sequence>
<keyword evidence="4" id="KW-0560">Oxidoreductase</keyword>
<evidence type="ECO:0000256" key="3">
    <source>
        <dbReference type="ARBA" id="ARBA00022643"/>
    </source>
</evidence>
<accession>A0ABQ0RQI6</accession>
<evidence type="ECO:0000259" key="5">
    <source>
        <dbReference type="Pfam" id="PF01243"/>
    </source>
</evidence>
<feature type="domain" description="Pyridoxamine 5'-phosphate oxidase N-terminal" evidence="5">
    <location>
        <begin position="29"/>
        <end position="109"/>
    </location>
</feature>
<comment type="cofactor">
    <cofactor evidence="1">
        <name>FMN</name>
        <dbReference type="ChEBI" id="CHEBI:58210"/>
    </cofactor>
</comment>
<dbReference type="EMBL" id="BJNE01000030">
    <property type="protein sequence ID" value="GEC14082.1"/>
    <property type="molecule type" value="Genomic_DNA"/>
</dbReference>
<keyword evidence="2" id="KW-0285">Flavoprotein</keyword>
<evidence type="ECO:0000313" key="7">
    <source>
        <dbReference type="Proteomes" id="UP000316242"/>
    </source>
</evidence>
<evidence type="ECO:0000256" key="1">
    <source>
        <dbReference type="ARBA" id="ARBA00001917"/>
    </source>
</evidence>
<gene>
    <name evidence="6" type="ORF">ANI01nite_32850</name>
</gene>
<dbReference type="PANTHER" id="PTHR10851:SF3">
    <property type="entry name" value="PYRIDOXINE_PYRIDOXAMINE 5'-PHOSPHATE OXIDASE 2"/>
    <property type="match status" value="1"/>
</dbReference>
<dbReference type="SUPFAM" id="SSF50475">
    <property type="entry name" value="FMN-binding split barrel"/>
    <property type="match status" value="1"/>
</dbReference>
<organism evidence="6 7">
    <name type="scientific">Glutamicibacter nicotianae</name>
    <name type="common">Arthrobacter nicotianae</name>
    <dbReference type="NCBI Taxonomy" id="37929"/>
    <lineage>
        <taxon>Bacteria</taxon>
        <taxon>Bacillati</taxon>
        <taxon>Actinomycetota</taxon>
        <taxon>Actinomycetes</taxon>
        <taxon>Micrococcales</taxon>
        <taxon>Micrococcaceae</taxon>
        <taxon>Glutamicibacter</taxon>
    </lineage>
</organism>
<evidence type="ECO:0000256" key="2">
    <source>
        <dbReference type="ARBA" id="ARBA00022630"/>
    </source>
</evidence>
<dbReference type="InterPro" id="IPR000659">
    <property type="entry name" value="Pyridox_Oxase"/>
</dbReference>
<dbReference type="Gene3D" id="2.30.110.10">
    <property type="entry name" value="Electron Transport, Fmn-binding Protein, Chain A"/>
    <property type="match status" value="1"/>
</dbReference>
<dbReference type="RefSeq" id="WP_141359328.1">
    <property type="nucleotide sequence ID" value="NZ_BAAAWM010000001.1"/>
</dbReference>
<dbReference type="InterPro" id="IPR011576">
    <property type="entry name" value="Pyridox_Oxase_N"/>
</dbReference>
<proteinExistence type="predicted"/>
<evidence type="ECO:0000313" key="6">
    <source>
        <dbReference type="EMBL" id="GEC14082.1"/>
    </source>
</evidence>
<dbReference type="PANTHER" id="PTHR10851">
    <property type="entry name" value="PYRIDOXINE-5-PHOSPHATE OXIDASE"/>
    <property type="match status" value="1"/>
</dbReference>
<comment type="caution">
    <text evidence="6">The sequence shown here is derived from an EMBL/GenBank/DDBJ whole genome shotgun (WGS) entry which is preliminary data.</text>
</comment>
<evidence type="ECO:0000256" key="4">
    <source>
        <dbReference type="ARBA" id="ARBA00023002"/>
    </source>
</evidence>